<evidence type="ECO:0000256" key="7">
    <source>
        <dbReference type="ARBA" id="ARBA00023136"/>
    </source>
</evidence>
<feature type="transmembrane region" description="Helical" evidence="10">
    <location>
        <begin position="84"/>
        <end position="106"/>
    </location>
</feature>
<dbReference type="GO" id="GO:0005549">
    <property type="term" value="F:odorant binding"/>
    <property type="evidence" value="ECO:0007669"/>
    <property type="project" value="InterPro"/>
</dbReference>
<dbReference type="PANTHER" id="PTHR21137:SF35">
    <property type="entry name" value="ODORANT RECEPTOR 19A-RELATED"/>
    <property type="match status" value="1"/>
</dbReference>
<evidence type="ECO:0000313" key="11">
    <source>
        <dbReference type="EMBL" id="QAB43896.1"/>
    </source>
</evidence>
<keyword evidence="6 10" id="KW-1133">Transmembrane helix</keyword>
<keyword evidence="9" id="KW-0807">Transducer</keyword>
<reference evidence="11" key="1">
    <citation type="submission" date="2018-04" db="EMBL/GenBank/DDBJ databases">
        <title>Identification and expression profiles of candidate chemosensory membrane proteins in the band-winged grasshopper, Oedaleus asiaticus.</title>
        <authorList>
            <person name="Zhou Y."/>
            <person name="Pang B."/>
        </authorList>
    </citation>
    <scope>NUCLEOTIDE SEQUENCE</scope>
</reference>
<accession>A0A410HWP5</accession>
<dbReference type="GO" id="GO:0007165">
    <property type="term" value="P:signal transduction"/>
    <property type="evidence" value="ECO:0007669"/>
    <property type="project" value="UniProtKB-KW"/>
</dbReference>
<keyword evidence="3" id="KW-0716">Sensory transduction</keyword>
<evidence type="ECO:0000256" key="10">
    <source>
        <dbReference type="SAM" id="Phobius"/>
    </source>
</evidence>
<evidence type="ECO:0000256" key="2">
    <source>
        <dbReference type="ARBA" id="ARBA00022475"/>
    </source>
</evidence>
<dbReference type="AlphaFoldDB" id="A0A410HWP5"/>
<evidence type="ECO:0000256" key="1">
    <source>
        <dbReference type="ARBA" id="ARBA00004651"/>
    </source>
</evidence>
<keyword evidence="2" id="KW-1003">Cell membrane</keyword>
<dbReference type="EMBL" id="MH196289">
    <property type="protein sequence ID" value="QAB43896.1"/>
    <property type="molecule type" value="mRNA"/>
</dbReference>
<sequence length="309" mass="35039">MVHISVCERAFHKLALQVGEDFAEFLTWEDLPLVRAQSRAVRRFTRLYVWFGVGSVVYYLFSPANEEGLPVILALPYDMHQPLAYALTWLYVSITTFHVVVMTMVFDSFNVSLMAQLRTQLSLLSRKVVSLAKEMCEKPVHSPEASAYRELHTRLEKCVRHHQAIIKNSDLLERSIGPMLLAQCLAIGACACFQMFQVATNTNGLQETGKYGAHLVVMLAELFEYCWFGEGLITESENMALAAYDAVTSLQDCPISIKRSLLLMLQRAQRPLRITAGGFFPLSRESFVSVVNVSYSFFAILRNFKNEEE</sequence>
<evidence type="ECO:0000256" key="9">
    <source>
        <dbReference type="ARBA" id="ARBA00023224"/>
    </source>
</evidence>
<keyword evidence="4 10" id="KW-0812">Transmembrane</keyword>
<dbReference type="InterPro" id="IPR004117">
    <property type="entry name" value="7tm6_olfct_rcpt"/>
</dbReference>
<evidence type="ECO:0000256" key="3">
    <source>
        <dbReference type="ARBA" id="ARBA00022606"/>
    </source>
</evidence>
<feature type="transmembrane region" description="Helical" evidence="10">
    <location>
        <begin position="47"/>
        <end position="64"/>
    </location>
</feature>
<evidence type="ECO:0000256" key="8">
    <source>
        <dbReference type="ARBA" id="ARBA00023170"/>
    </source>
</evidence>
<organism evidence="11">
    <name type="scientific">Oedaleus asiaticus</name>
    <dbReference type="NCBI Taxonomy" id="244712"/>
    <lineage>
        <taxon>Eukaryota</taxon>
        <taxon>Metazoa</taxon>
        <taxon>Ecdysozoa</taxon>
        <taxon>Arthropoda</taxon>
        <taxon>Hexapoda</taxon>
        <taxon>Insecta</taxon>
        <taxon>Pterygota</taxon>
        <taxon>Neoptera</taxon>
        <taxon>Polyneoptera</taxon>
        <taxon>Orthoptera</taxon>
        <taxon>Caelifera</taxon>
        <taxon>Acrididea</taxon>
        <taxon>Acridomorpha</taxon>
        <taxon>Acridoidea</taxon>
        <taxon>Acrididae</taxon>
        <taxon>Oedipodinae</taxon>
        <taxon>Oedaleus</taxon>
    </lineage>
</organism>
<evidence type="ECO:0000256" key="4">
    <source>
        <dbReference type="ARBA" id="ARBA00022692"/>
    </source>
</evidence>
<dbReference type="GO" id="GO:0004984">
    <property type="term" value="F:olfactory receptor activity"/>
    <property type="evidence" value="ECO:0007669"/>
    <property type="project" value="InterPro"/>
</dbReference>
<evidence type="ECO:0000256" key="5">
    <source>
        <dbReference type="ARBA" id="ARBA00022725"/>
    </source>
</evidence>
<name>A0A410HWP5_9ORTH</name>
<protein>
    <submittedName>
        <fullName evidence="11">Olfactory receptor OR17</fullName>
    </submittedName>
</protein>
<dbReference type="Pfam" id="PF02949">
    <property type="entry name" value="7tm_6"/>
    <property type="match status" value="1"/>
</dbReference>
<dbReference type="GO" id="GO:0005886">
    <property type="term" value="C:plasma membrane"/>
    <property type="evidence" value="ECO:0007669"/>
    <property type="project" value="UniProtKB-SubCell"/>
</dbReference>
<dbReference type="PANTHER" id="PTHR21137">
    <property type="entry name" value="ODORANT RECEPTOR"/>
    <property type="match status" value="1"/>
</dbReference>
<comment type="subcellular location">
    <subcellularLocation>
        <location evidence="1">Cell membrane</location>
        <topology evidence="1">Multi-pass membrane protein</topology>
    </subcellularLocation>
</comment>
<evidence type="ECO:0000256" key="6">
    <source>
        <dbReference type="ARBA" id="ARBA00022989"/>
    </source>
</evidence>
<keyword evidence="8 11" id="KW-0675">Receptor</keyword>
<proteinExistence type="evidence at transcript level"/>
<keyword evidence="5" id="KW-0552">Olfaction</keyword>
<keyword evidence="7 10" id="KW-0472">Membrane</keyword>